<dbReference type="InterPro" id="IPR020449">
    <property type="entry name" value="Tscrpt_reg_AraC-type_HTH"/>
</dbReference>
<evidence type="ECO:0000256" key="3">
    <source>
        <dbReference type="ARBA" id="ARBA00022692"/>
    </source>
</evidence>
<dbReference type="InterPro" id="IPR009057">
    <property type="entry name" value="Homeodomain-like_sf"/>
</dbReference>
<evidence type="ECO:0000259" key="10">
    <source>
        <dbReference type="PROSITE" id="PS01124"/>
    </source>
</evidence>
<feature type="transmembrane region" description="Helical" evidence="9">
    <location>
        <begin position="12"/>
        <end position="33"/>
    </location>
</feature>
<evidence type="ECO:0000256" key="2">
    <source>
        <dbReference type="ARBA" id="ARBA00022475"/>
    </source>
</evidence>
<dbReference type="Gene3D" id="1.10.10.60">
    <property type="entry name" value="Homeodomain-like"/>
    <property type="match status" value="2"/>
</dbReference>
<comment type="subcellular location">
    <subcellularLocation>
        <location evidence="1">Cell membrane</location>
        <topology evidence="1">Multi-pass membrane protein</topology>
    </subcellularLocation>
</comment>
<evidence type="ECO:0000256" key="8">
    <source>
        <dbReference type="ARBA" id="ARBA00023163"/>
    </source>
</evidence>
<keyword evidence="7 9" id="KW-0472">Membrane</keyword>
<sequence>MWSRIKPKKMYLNIFLYSCIVVSLLTLVFTMFLSQQFVRNAIDEMDKSNQEKMKQVIKTSEFTLQKLRQFALRVYSDESIALWMNMEKNDYSPLVLNKAATSVREFMSSEPFIHGIYLINFNIDQIYTSESSIYSTQDFYDQIMLNYIKGQKTPYLQYVNHEVDGESYLALVVPAAGPNQNYQGFVAILFSKPLLNENMLQISEEDQNKIYIEGKNKEFILGNTDSALTKALMEMDKPAAEPNWKWKSGNETWSIQSERLPIEGWNVYHLSPISLWQAKVTKIRIEIIGSSVFLLLALLLFLFWQSYRSLKPISDLALQIKSKLGKEHPVMQTMNTNNEMAWIHSGFHSLVEKIEQLDLSIKSSKALVKDDFLRQWILNSKSSKPIEEFIRIQTQILSTGWFRMAIIRLESFGRFDEHYDFASRKLLRFAMGNIMAEVLANHGYAAETVDFGSDHIVALISSPALEGDMAQAIGAMEDVRVQIRQWLKLEVHAAVSSVLDVEENLPIIYSQLYELTLMRFINDEDRVFTSEDLERYERGKDSDLDEALLKQVIHSVQLKNEKALEGYFDQLTLHMQELSYEECKLQLTHIIYSIMKNFKNHTTFHGMKSIHSFLEQFVTLGEVKSWIYQEMLQIIDRHGKKNVSSRKEEVAVEMIEYVRNHLHNPMLSVDDVADHVSISVNYARQIFKDHFHCSLSDFITNQRIEHAIKLLTTTDWTVADITEQSGFQTKSTFFSTFKRATGMTPNQYRMEKT</sequence>
<keyword evidence="6" id="KW-0238">DNA-binding</keyword>
<dbReference type="PANTHER" id="PTHR43280">
    <property type="entry name" value="ARAC-FAMILY TRANSCRIPTIONAL REGULATOR"/>
    <property type="match status" value="1"/>
</dbReference>
<evidence type="ECO:0000256" key="6">
    <source>
        <dbReference type="ARBA" id="ARBA00023125"/>
    </source>
</evidence>
<keyword evidence="8" id="KW-0804">Transcription</keyword>
<evidence type="ECO:0000313" key="11">
    <source>
        <dbReference type="EMBL" id="NOU85414.1"/>
    </source>
</evidence>
<comment type="caution">
    <text evidence="11">The sequence shown here is derived from an EMBL/GenBank/DDBJ whole genome shotgun (WGS) entry which is preliminary data.</text>
</comment>
<dbReference type="PROSITE" id="PS01124">
    <property type="entry name" value="HTH_ARAC_FAMILY_2"/>
    <property type="match status" value="1"/>
</dbReference>
<gene>
    <name evidence="11" type="ORF">GC102_06420</name>
</gene>
<dbReference type="InterPro" id="IPR033479">
    <property type="entry name" value="dCache_1"/>
</dbReference>
<dbReference type="PRINTS" id="PR00032">
    <property type="entry name" value="HTHARAC"/>
</dbReference>
<feature type="transmembrane region" description="Helical" evidence="9">
    <location>
        <begin position="287"/>
        <end position="304"/>
    </location>
</feature>
<dbReference type="InterPro" id="IPR018062">
    <property type="entry name" value="HTH_AraC-typ_CS"/>
</dbReference>
<evidence type="ECO:0000256" key="4">
    <source>
        <dbReference type="ARBA" id="ARBA00022989"/>
    </source>
</evidence>
<dbReference type="SUPFAM" id="SSF46689">
    <property type="entry name" value="Homeodomain-like"/>
    <property type="match status" value="1"/>
</dbReference>
<protein>
    <submittedName>
        <fullName evidence="11">Helix-turn-helix domain-containing protein</fullName>
    </submittedName>
</protein>
<evidence type="ECO:0000256" key="5">
    <source>
        <dbReference type="ARBA" id="ARBA00023015"/>
    </source>
</evidence>
<keyword evidence="4 9" id="KW-1133">Transmembrane helix</keyword>
<dbReference type="EMBL" id="WHOC01000028">
    <property type="protein sequence ID" value="NOU85414.1"/>
    <property type="molecule type" value="Genomic_DNA"/>
</dbReference>
<dbReference type="Pfam" id="PF02743">
    <property type="entry name" value="dCache_1"/>
    <property type="match status" value="1"/>
</dbReference>
<evidence type="ECO:0000256" key="9">
    <source>
        <dbReference type="SAM" id="Phobius"/>
    </source>
</evidence>
<keyword evidence="3 9" id="KW-0812">Transmembrane</keyword>
<dbReference type="PANTHER" id="PTHR43280:SF2">
    <property type="entry name" value="HTH-TYPE TRANSCRIPTIONAL REGULATOR EXSA"/>
    <property type="match status" value="1"/>
</dbReference>
<proteinExistence type="predicted"/>
<evidence type="ECO:0000313" key="12">
    <source>
        <dbReference type="Proteomes" id="UP000658690"/>
    </source>
</evidence>
<dbReference type="PROSITE" id="PS00041">
    <property type="entry name" value="HTH_ARAC_FAMILY_1"/>
    <property type="match status" value="1"/>
</dbReference>
<keyword evidence="12" id="KW-1185">Reference proteome</keyword>
<dbReference type="Proteomes" id="UP000658690">
    <property type="component" value="Unassembled WGS sequence"/>
</dbReference>
<keyword evidence="5" id="KW-0805">Transcription regulation</keyword>
<feature type="domain" description="HTH araC/xylS-type" evidence="10">
    <location>
        <begin position="652"/>
        <end position="751"/>
    </location>
</feature>
<keyword evidence="2" id="KW-1003">Cell membrane</keyword>
<evidence type="ECO:0000256" key="1">
    <source>
        <dbReference type="ARBA" id="ARBA00004651"/>
    </source>
</evidence>
<evidence type="ECO:0000256" key="7">
    <source>
        <dbReference type="ARBA" id="ARBA00023136"/>
    </source>
</evidence>
<accession>A0ABX1Z057</accession>
<dbReference type="Pfam" id="PF12833">
    <property type="entry name" value="HTH_18"/>
    <property type="match status" value="1"/>
</dbReference>
<name>A0ABX1Z057_9BACL</name>
<organism evidence="11 12">
    <name type="scientific">Paenibacillus germinis</name>
    <dbReference type="NCBI Taxonomy" id="2654979"/>
    <lineage>
        <taxon>Bacteria</taxon>
        <taxon>Bacillati</taxon>
        <taxon>Bacillota</taxon>
        <taxon>Bacilli</taxon>
        <taxon>Bacillales</taxon>
        <taxon>Paenibacillaceae</taxon>
        <taxon>Paenibacillus</taxon>
    </lineage>
</organism>
<dbReference type="InterPro" id="IPR018060">
    <property type="entry name" value="HTH_AraC"/>
</dbReference>
<dbReference type="RefSeq" id="WP_171688727.1">
    <property type="nucleotide sequence ID" value="NZ_WHOC01000028.1"/>
</dbReference>
<reference evidence="11 12" key="1">
    <citation type="submission" date="2019-10" db="EMBL/GenBank/DDBJ databases">
        <title>Description of Paenibacillus choica sp. nov.</title>
        <authorList>
            <person name="Carlier A."/>
            <person name="Qi S."/>
        </authorList>
    </citation>
    <scope>NUCLEOTIDE SEQUENCE [LARGE SCALE GENOMIC DNA]</scope>
    <source>
        <strain evidence="11 12">LMG 31460</strain>
    </source>
</reference>
<dbReference type="SMART" id="SM00342">
    <property type="entry name" value="HTH_ARAC"/>
    <property type="match status" value="1"/>
</dbReference>